<sequence>MAEIILTILLSIPLYGLFIWSYLHPEESMLFGQRWRYQEEPEFSENAIRLSKYGSVIGIITLTIILIGVIVDHHLVILVMVLGLICYIIYGGYKILSQF</sequence>
<accession>A0ABS6JKN1</accession>
<dbReference type="RefSeq" id="WP_217068491.1">
    <property type="nucleotide sequence ID" value="NZ_JAHQCS010000165.1"/>
</dbReference>
<dbReference type="Proteomes" id="UP000784880">
    <property type="component" value="Unassembled WGS sequence"/>
</dbReference>
<keyword evidence="4" id="KW-1185">Reference proteome</keyword>
<feature type="transmembrane region" description="Helical" evidence="1">
    <location>
        <begin position="77"/>
        <end position="96"/>
    </location>
</feature>
<name>A0ABS6JKN1_9BACI</name>
<comment type="caution">
    <text evidence="3">The sequence shown here is derived from an EMBL/GenBank/DDBJ whole genome shotgun (WGS) entry which is preliminary data.</text>
</comment>
<evidence type="ECO:0000313" key="4">
    <source>
        <dbReference type="Proteomes" id="UP000784880"/>
    </source>
</evidence>
<dbReference type="Pfam" id="PF19701">
    <property type="entry name" value="DUF6199"/>
    <property type="match status" value="1"/>
</dbReference>
<evidence type="ECO:0000256" key="1">
    <source>
        <dbReference type="SAM" id="Phobius"/>
    </source>
</evidence>
<organism evidence="3 4">
    <name type="scientific">Evansella tamaricis</name>
    <dbReference type="NCBI Taxonomy" id="2069301"/>
    <lineage>
        <taxon>Bacteria</taxon>
        <taxon>Bacillati</taxon>
        <taxon>Bacillota</taxon>
        <taxon>Bacilli</taxon>
        <taxon>Bacillales</taxon>
        <taxon>Bacillaceae</taxon>
        <taxon>Evansella</taxon>
    </lineage>
</organism>
<dbReference type="InterPro" id="IPR045679">
    <property type="entry name" value="DUF6199"/>
</dbReference>
<feature type="transmembrane region" description="Helical" evidence="1">
    <location>
        <begin position="6"/>
        <end position="23"/>
    </location>
</feature>
<dbReference type="EMBL" id="JAHQCS010000165">
    <property type="protein sequence ID" value="MBU9714146.1"/>
    <property type="molecule type" value="Genomic_DNA"/>
</dbReference>
<feature type="domain" description="DUF6199" evidence="2">
    <location>
        <begin position="11"/>
        <end position="67"/>
    </location>
</feature>
<protein>
    <recommendedName>
        <fullName evidence="2">DUF6199 domain-containing protein</fullName>
    </recommendedName>
</protein>
<keyword evidence="1" id="KW-1133">Transmembrane helix</keyword>
<feature type="transmembrane region" description="Helical" evidence="1">
    <location>
        <begin position="53"/>
        <end position="71"/>
    </location>
</feature>
<keyword evidence="1" id="KW-0812">Transmembrane</keyword>
<evidence type="ECO:0000313" key="3">
    <source>
        <dbReference type="EMBL" id="MBU9714146.1"/>
    </source>
</evidence>
<evidence type="ECO:0000259" key="2">
    <source>
        <dbReference type="Pfam" id="PF19701"/>
    </source>
</evidence>
<gene>
    <name evidence="3" type="ORF">KS419_20630</name>
</gene>
<keyword evidence="1" id="KW-0472">Membrane</keyword>
<proteinExistence type="predicted"/>
<reference evidence="3 4" key="1">
    <citation type="submission" date="2021-06" db="EMBL/GenBank/DDBJ databases">
        <title>Bacillus sp. RD4P76, an endophyte from a halophyte.</title>
        <authorList>
            <person name="Sun J.-Q."/>
        </authorList>
    </citation>
    <scope>NUCLEOTIDE SEQUENCE [LARGE SCALE GENOMIC DNA]</scope>
    <source>
        <strain evidence="3 4">CGMCC 1.15917</strain>
    </source>
</reference>